<dbReference type="SUPFAM" id="SSF56112">
    <property type="entry name" value="Protein kinase-like (PK-like)"/>
    <property type="match status" value="1"/>
</dbReference>
<dbReference type="EMBL" id="WOCE01000020">
    <property type="protein sequence ID" value="KAE9591195.1"/>
    <property type="molecule type" value="Genomic_DNA"/>
</dbReference>
<dbReference type="AlphaFoldDB" id="A0A6A4NK56"/>
<keyword evidence="4" id="KW-1133">Transmembrane helix</keyword>
<comment type="caution">
    <text evidence="7">The sequence shown here is derived from an EMBL/GenBank/DDBJ whole genome shotgun (WGS) entry which is preliminary data.</text>
</comment>
<dbReference type="OrthoDB" id="733107at2759"/>
<sequence length="242" mass="28049">MFEGMLPDNMFIMVKDLNASIEERMFRRAAMIMGNIHHKNIVKLVGYCYEFNHRFLVYEYSKNGTLDMYIHDSTLCKKLTWRKRIEICVMVAKAISHMHSGCLEIVTHGNLKSENVILDENFEAKVTEFGFTIINGEAIYCGASTEKDERDFGMFVLTLLTGCRDEEDLCKWTYKEWIEGRASNVVDKRIDGTSVDLEELERTLRIAFWCLQTDELRRCSMYDALTALEFHNAVDPPPPPFA</sequence>
<proteinExistence type="predicted"/>
<feature type="domain" description="Protein kinase" evidence="6">
    <location>
        <begin position="1"/>
        <end position="242"/>
    </location>
</feature>
<evidence type="ECO:0000256" key="3">
    <source>
        <dbReference type="ARBA" id="ARBA00022729"/>
    </source>
</evidence>
<dbReference type="PROSITE" id="PS50011">
    <property type="entry name" value="PROTEIN_KINASE_DOM"/>
    <property type="match status" value="1"/>
</dbReference>
<keyword evidence="2" id="KW-0812">Transmembrane</keyword>
<keyword evidence="8" id="KW-1185">Reference proteome</keyword>
<dbReference type="GO" id="GO:0004672">
    <property type="term" value="F:protein kinase activity"/>
    <property type="evidence" value="ECO:0007669"/>
    <property type="project" value="InterPro"/>
</dbReference>
<reference evidence="8" key="1">
    <citation type="journal article" date="2020" name="Nat. Commun.">
        <title>Genome sequence of the cluster root forming white lupin.</title>
        <authorList>
            <person name="Hufnagel B."/>
            <person name="Marques A."/>
            <person name="Soriano A."/>
            <person name="Marques L."/>
            <person name="Divol F."/>
            <person name="Doumas P."/>
            <person name="Sallet E."/>
            <person name="Mancinotti D."/>
            <person name="Carrere S."/>
            <person name="Marande W."/>
            <person name="Arribat S."/>
            <person name="Keller J."/>
            <person name="Huneau C."/>
            <person name="Blein T."/>
            <person name="Aime D."/>
            <person name="Laguerre M."/>
            <person name="Taylor J."/>
            <person name="Schubert V."/>
            <person name="Nelson M."/>
            <person name="Geu-Flores F."/>
            <person name="Crespi M."/>
            <person name="Gallardo-Guerrero K."/>
            <person name="Delaux P.-M."/>
            <person name="Salse J."/>
            <person name="Berges H."/>
            <person name="Guyot R."/>
            <person name="Gouzy J."/>
            <person name="Peret B."/>
        </authorList>
    </citation>
    <scope>NUCLEOTIDE SEQUENCE [LARGE SCALE GENOMIC DNA]</scope>
    <source>
        <strain evidence="8">cv. Amiga</strain>
    </source>
</reference>
<dbReference type="Proteomes" id="UP000447434">
    <property type="component" value="Chromosome 20"/>
</dbReference>
<dbReference type="PANTHER" id="PTHR47974">
    <property type="entry name" value="OS07G0415500 PROTEIN"/>
    <property type="match status" value="1"/>
</dbReference>
<organism evidence="7 8">
    <name type="scientific">Lupinus albus</name>
    <name type="common">White lupine</name>
    <name type="synonym">Lupinus termis</name>
    <dbReference type="NCBI Taxonomy" id="3870"/>
    <lineage>
        <taxon>Eukaryota</taxon>
        <taxon>Viridiplantae</taxon>
        <taxon>Streptophyta</taxon>
        <taxon>Embryophyta</taxon>
        <taxon>Tracheophyta</taxon>
        <taxon>Spermatophyta</taxon>
        <taxon>Magnoliopsida</taxon>
        <taxon>eudicotyledons</taxon>
        <taxon>Gunneridae</taxon>
        <taxon>Pentapetalae</taxon>
        <taxon>rosids</taxon>
        <taxon>fabids</taxon>
        <taxon>Fabales</taxon>
        <taxon>Fabaceae</taxon>
        <taxon>Papilionoideae</taxon>
        <taxon>50 kb inversion clade</taxon>
        <taxon>genistoids sensu lato</taxon>
        <taxon>core genistoids</taxon>
        <taxon>Genisteae</taxon>
        <taxon>Lupinus</taxon>
    </lineage>
</organism>
<dbReference type="PANTHER" id="PTHR47974:SF13">
    <property type="entry name" value="G-TYPE LECTIN S-RECEPTOR-LIKE SERINE_THREONINE-PROTEIN KINASE SD3-1"/>
    <property type="match status" value="1"/>
</dbReference>
<evidence type="ECO:0000256" key="2">
    <source>
        <dbReference type="ARBA" id="ARBA00022692"/>
    </source>
</evidence>
<dbReference type="InterPro" id="IPR000719">
    <property type="entry name" value="Prot_kinase_dom"/>
</dbReference>
<dbReference type="GO" id="GO:0016020">
    <property type="term" value="C:membrane"/>
    <property type="evidence" value="ECO:0007669"/>
    <property type="project" value="UniProtKB-SubCell"/>
</dbReference>
<dbReference type="Pfam" id="PF07714">
    <property type="entry name" value="PK_Tyr_Ser-Thr"/>
    <property type="match status" value="1"/>
</dbReference>
<evidence type="ECO:0000256" key="5">
    <source>
        <dbReference type="ARBA" id="ARBA00023136"/>
    </source>
</evidence>
<gene>
    <name evidence="7" type="ORF">Lalb_Chr20g0115851</name>
</gene>
<dbReference type="Gene3D" id="1.10.510.10">
    <property type="entry name" value="Transferase(Phosphotransferase) domain 1"/>
    <property type="match status" value="1"/>
</dbReference>
<dbReference type="FunFam" id="1.10.510.10:FF:000846">
    <property type="entry name" value="G-type lectin S-receptor-like serine/threonine-protein kinase SD3-1"/>
    <property type="match status" value="1"/>
</dbReference>
<evidence type="ECO:0000259" key="6">
    <source>
        <dbReference type="PROSITE" id="PS50011"/>
    </source>
</evidence>
<dbReference type="InterPro" id="IPR001245">
    <property type="entry name" value="Ser-Thr/Tyr_kinase_cat_dom"/>
</dbReference>
<name>A0A6A4NK56_LUPAL</name>
<accession>A0A6A4NK56</accession>
<evidence type="ECO:0000256" key="1">
    <source>
        <dbReference type="ARBA" id="ARBA00004167"/>
    </source>
</evidence>
<evidence type="ECO:0000256" key="4">
    <source>
        <dbReference type="ARBA" id="ARBA00022989"/>
    </source>
</evidence>
<evidence type="ECO:0000313" key="7">
    <source>
        <dbReference type="EMBL" id="KAE9591195.1"/>
    </source>
</evidence>
<keyword evidence="3" id="KW-0732">Signal</keyword>
<keyword evidence="5" id="KW-0472">Membrane</keyword>
<dbReference type="InterPro" id="IPR011009">
    <property type="entry name" value="Kinase-like_dom_sf"/>
</dbReference>
<protein>
    <recommendedName>
        <fullName evidence="6">Protein kinase domain-containing protein</fullName>
    </recommendedName>
</protein>
<comment type="subcellular location">
    <subcellularLocation>
        <location evidence="1">Membrane</location>
        <topology evidence="1">Single-pass membrane protein</topology>
    </subcellularLocation>
</comment>
<dbReference type="GO" id="GO:0005524">
    <property type="term" value="F:ATP binding"/>
    <property type="evidence" value="ECO:0007669"/>
    <property type="project" value="InterPro"/>
</dbReference>
<dbReference type="Gene3D" id="3.30.200.20">
    <property type="entry name" value="Phosphorylase Kinase, domain 1"/>
    <property type="match status" value="1"/>
</dbReference>
<evidence type="ECO:0000313" key="8">
    <source>
        <dbReference type="Proteomes" id="UP000447434"/>
    </source>
</evidence>